<dbReference type="EMBL" id="LCFD01000032">
    <property type="protein sequence ID" value="KKS84333.1"/>
    <property type="molecule type" value="Genomic_DNA"/>
</dbReference>
<dbReference type="Gene3D" id="3.60.10.10">
    <property type="entry name" value="Endonuclease/exonuclease/phosphatase"/>
    <property type="match status" value="1"/>
</dbReference>
<dbReference type="SUPFAM" id="SSF56219">
    <property type="entry name" value="DNase I-like"/>
    <property type="match status" value="1"/>
</dbReference>
<dbReference type="InterPro" id="IPR005135">
    <property type="entry name" value="Endo/exonuclease/phosphatase"/>
</dbReference>
<evidence type="ECO:0000313" key="3">
    <source>
        <dbReference type="Proteomes" id="UP000034050"/>
    </source>
</evidence>
<sequence length="233" mass="26132">MKVHILSWNIWFGTHFDKVTDFLRRSRADIIGLQEVTQTPEGKNNIGEPLAKKLGYSYVYATGMDLRKYGKPLVMGNAVLSKYPIVGHKTHFLAKTDSRVAVQADIQVSNTQLHVLSTHLIHTHQQPSIIQEEQAKDLISVMPKNQAIVMGDFNATPDSKTIQLLNSSLRNADNDLTQPTWSTVPAECEVCLPKGLDIRLDYIFTTHDIQPKKFTVEDSDGSDHLPISLDIEV</sequence>
<evidence type="ECO:0000259" key="1">
    <source>
        <dbReference type="Pfam" id="PF03372"/>
    </source>
</evidence>
<protein>
    <recommendedName>
        <fullName evidence="1">Endonuclease/exonuclease/phosphatase domain-containing protein</fullName>
    </recommendedName>
</protein>
<dbReference type="AlphaFoldDB" id="A0A0G1FBV8"/>
<name>A0A0G1FBV8_9BACT</name>
<dbReference type="InterPro" id="IPR036691">
    <property type="entry name" value="Endo/exonu/phosph_ase_sf"/>
</dbReference>
<dbReference type="GO" id="GO:0006506">
    <property type="term" value="P:GPI anchor biosynthetic process"/>
    <property type="evidence" value="ECO:0007669"/>
    <property type="project" value="TreeGrafter"/>
</dbReference>
<dbReference type="GO" id="GO:0016020">
    <property type="term" value="C:membrane"/>
    <property type="evidence" value="ECO:0007669"/>
    <property type="project" value="GOC"/>
</dbReference>
<feature type="domain" description="Endonuclease/exonuclease/phosphatase" evidence="1">
    <location>
        <begin position="6"/>
        <end position="224"/>
    </location>
</feature>
<dbReference type="PANTHER" id="PTHR14859:SF15">
    <property type="entry name" value="ENDONUCLEASE_EXONUCLEASE_PHOSPHATASE DOMAIN-CONTAINING PROTEIN"/>
    <property type="match status" value="1"/>
</dbReference>
<reference evidence="2 3" key="1">
    <citation type="journal article" date="2015" name="Nature">
        <title>rRNA introns, odd ribosomes, and small enigmatic genomes across a large radiation of phyla.</title>
        <authorList>
            <person name="Brown C.T."/>
            <person name="Hug L.A."/>
            <person name="Thomas B.C."/>
            <person name="Sharon I."/>
            <person name="Castelle C.J."/>
            <person name="Singh A."/>
            <person name="Wilkins M.J."/>
            <person name="Williams K.H."/>
            <person name="Banfield J.F."/>
        </authorList>
    </citation>
    <scope>NUCLEOTIDE SEQUENCE [LARGE SCALE GENOMIC DNA]</scope>
</reference>
<comment type="caution">
    <text evidence="2">The sequence shown here is derived from an EMBL/GenBank/DDBJ whole genome shotgun (WGS) entry which is preliminary data.</text>
</comment>
<proteinExistence type="predicted"/>
<dbReference type="GO" id="GO:0003824">
    <property type="term" value="F:catalytic activity"/>
    <property type="evidence" value="ECO:0007669"/>
    <property type="project" value="InterPro"/>
</dbReference>
<dbReference type="InterPro" id="IPR051916">
    <property type="entry name" value="GPI-anchor_lipid_remodeler"/>
</dbReference>
<organism evidence="2 3">
    <name type="scientific">Candidatus Gottesmanbacteria bacterium GW2011_GWB1_43_11</name>
    <dbReference type="NCBI Taxonomy" id="1618446"/>
    <lineage>
        <taxon>Bacteria</taxon>
        <taxon>Candidatus Gottesmaniibacteriota</taxon>
    </lineage>
</organism>
<accession>A0A0G1FBV8</accession>
<gene>
    <name evidence="2" type="ORF">UV61_C0032G0009</name>
</gene>
<dbReference type="STRING" id="1618446.UV61_C0032G0009"/>
<dbReference type="Proteomes" id="UP000034050">
    <property type="component" value="Unassembled WGS sequence"/>
</dbReference>
<dbReference type="Pfam" id="PF03372">
    <property type="entry name" value="Exo_endo_phos"/>
    <property type="match status" value="1"/>
</dbReference>
<dbReference type="PANTHER" id="PTHR14859">
    <property type="entry name" value="CALCOFLUOR WHITE HYPERSENSITIVE PROTEIN PRECURSOR"/>
    <property type="match status" value="1"/>
</dbReference>
<evidence type="ECO:0000313" key="2">
    <source>
        <dbReference type="EMBL" id="KKS84333.1"/>
    </source>
</evidence>